<dbReference type="EMBL" id="JAFMYW010000001">
    <property type="protein sequence ID" value="MBO0947936.1"/>
    <property type="molecule type" value="Genomic_DNA"/>
</dbReference>
<dbReference type="Pfam" id="PF12669">
    <property type="entry name" value="FeoB_associated"/>
    <property type="match status" value="1"/>
</dbReference>
<comment type="caution">
    <text evidence="1">The sequence shown here is derived from an EMBL/GenBank/DDBJ whole genome shotgun (WGS) entry which is preliminary data.</text>
</comment>
<proteinExistence type="predicted"/>
<organism evidence="1 2">
    <name type="scientific">Fibrella forsythiae</name>
    <dbReference type="NCBI Taxonomy" id="2817061"/>
    <lineage>
        <taxon>Bacteria</taxon>
        <taxon>Pseudomonadati</taxon>
        <taxon>Bacteroidota</taxon>
        <taxon>Cytophagia</taxon>
        <taxon>Cytophagales</taxon>
        <taxon>Spirosomataceae</taxon>
        <taxon>Fibrella</taxon>
    </lineage>
</organism>
<name>A0ABS3JD67_9BACT</name>
<dbReference type="Proteomes" id="UP000664628">
    <property type="component" value="Unassembled WGS sequence"/>
</dbReference>
<sequence>MQTILIFVLFAAALVYLGWRAYKRFVVTDTGCRKGCGCAADSRSSVRRAS</sequence>
<keyword evidence="2" id="KW-1185">Reference proteome</keyword>
<protein>
    <submittedName>
        <fullName evidence="1">FeoB-associated Cys-rich membrane protein</fullName>
    </submittedName>
</protein>
<reference evidence="1 2" key="1">
    <citation type="submission" date="2021-03" db="EMBL/GenBank/DDBJ databases">
        <title>Fibrella sp. HMF5405 genome sequencing and assembly.</title>
        <authorList>
            <person name="Kang H."/>
            <person name="Kim H."/>
            <person name="Bae S."/>
            <person name="Joh K."/>
        </authorList>
    </citation>
    <scope>NUCLEOTIDE SEQUENCE [LARGE SCALE GENOMIC DNA]</scope>
    <source>
        <strain evidence="1 2">HMF5405</strain>
    </source>
</reference>
<evidence type="ECO:0000313" key="1">
    <source>
        <dbReference type="EMBL" id="MBO0947936.1"/>
    </source>
</evidence>
<dbReference type="RefSeq" id="WP_207327825.1">
    <property type="nucleotide sequence ID" value="NZ_JAFMYW010000001.1"/>
</dbReference>
<gene>
    <name evidence="1" type="ORF">J2I46_05035</name>
</gene>
<accession>A0ABS3JD67</accession>
<evidence type="ECO:0000313" key="2">
    <source>
        <dbReference type="Proteomes" id="UP000664628"/>
    </source>
</evidence>